<accession>A0A6A4Q8X6</accession>
<gene>
    <name evidence="1" type="ORF">Lalb_Chr07g0179821</name>
</gene>
<evidence type="ECO:0000313" key="2">
    <source>
        <dbReference type="Proteomes" id="UP000447434"/>
    </source>
</evidence>
<evidence type="ECO:0000313" key="1">
    <source>
        <dbReference type="EMBL" id="KAE9609794.1"/>
    </source>
</evidence>
<proteinExistence type="predicted"/>
<protein>
    <submittedName>
        <fullName evidence="1">Uncharacterized protein</fullName>
    </submittedName>
</protein>
<name>A0A6A4Q8X6_LUPAL</name>
<sequence length="51" mass="5707">MEIVIYMSVFGNDYVAWVICVTVNSGFCKLMQALHSSIELKKHGMHDMGAT</sequence>
<organism evidence="1 2">
    <name type="scientific">Lupinus albus</name>
    <name type="common">White lupine</name>
    <name type="synonym">Lupinus termis</name>
    <dbReference type="NCBI Taxonomy" id="3870"/>
    <lineage>
        <taxon>Eukaryota</taxon>
        <taxon>Viridiplantae</taxon>
        <taxon>Streptophyta</taxon>
        <taxon>Embryophyta</taxon>
        <taxon>Tracheophyta</taxon>
        <taxon>Spermatophyta</taxon>
        <taxon>Magnoliopsida</taxon>
        <taxon>eudicotyledons</taxon>
        <taxon>Gunneridae</taxon>
        <taxon>Pentapetalae</taxon>
        <taxon>rosids</taxon>
        <taxon>fabids</taxon>
        <taxon>Fabales</taxon>
        <taxon>Fabaceae</taxon>
        <taxon>Papilionoideae</taxon>
        <taxon>50 kb inversion clade</taxon>
        <taxon>genistoids sensu lato</taxon>
        <taxon>core genistoids</taxon>
        <taxon>Genisteae</taxon>
        <taxon>Lupinus</taxon>
    </lineage>
</organism>
<dbReference type="EMBL" id="WOCE01000007">
    <property type="protein sequence ID" value="KAE9609794.1"/>
    <property type="molecule type" value="Genomic_DNA"/>
</dbReference>
<comment type="caution">
    <text evidence="1">The sequence shown here is derived from an EMBL/GenBank/DDBJ whole genome shotgun (WGS) entry which is preliminary data.</text>
</comment>
<dbReference type="Proteomes" id="UP000447434">
    <property type="component" value="Chromosome 7"/>
</dbReference>
<keyword evidence="2" id="KW-1185">Reference proteome</keyword>
<dbReference type="AlphaFoldDB" id="A0A6A4Q8X6"/>
<reference evidence="2" key="1">
    <citation type="journal article" date="2020" name="Nat. Commun.">
        <title>Genome sequence of the cluster root forming white lupin.</title>
        <authorList>
            <person name="Hufnagel B."/>
            <person name="Marques A."/>
            <person name="Soriano A."/>
            <person name="Marques L."/>
            <person name="Divol F."/>
            <person name="Doumas P."/>
            <person name="Sallet E."/>
            <person name="Mancinotti D."/>
            <person name="Carrere S."/>
            <person name="Marande W."/>
            <person name="Arribat S."/>
            <person name="Keller J."/>
            <person name="Huneau C."/>
            <person name="Blein T."/>
            <person name="Aime D."/>
            <person name="Laguerre M."/>
            <person name="Taylor J."/>
            <person name="Schubert V."/>
            <person name="Nelson M."/>
            <person name="Geu-Flores F."/>
            <person name="Crespi M."/>
            <person name="Gallardo-Guerrero K."/>
            <person name="Delaux P.-M."/>
            <person name="Salse J."/>
            <person name="Berges H."/>
            <person name="Guyot R."/>
            <person name="Gouzy J."/>
            <person name="Peret B."/>
        </authorList>
    </citation>
    <scope>NUCLEOTIDE SEQUENCE [LARGE SCALE GENOMIC DNA]</scope>
    <source>
        <strain evidence="2">cv. Amiga</strain>
    </source>
</reference>